<organism evidence="1 2">
    <name type="scientific">Colletotrichum spaethianum</name>
    <dbReference type="NCBI Taxonomy" id="700344"/>
    <lineage>
        <taxon>Eukaryota</taxon>
        <taxon>Fungi</taxon>
        <taxon>Dikarya</taxon>
        <taxon>Ascomycota</taxon>
        <taxon>Pezizomycotina</taxon>
        <taxon>Sordariomycetes</taxon>
        <taxon>Hypocreomycetidae</taxon>
        <taxon>Glomerellales</taxon>
        <taxon>Glomerellaceae</taxon>
        <taxon>Colletotrichum</taxon>
        <taxon>Colletotrichum spaethianum species complex</taxon>
    </lineage>
</organism>
<accession>A0AA37L6C0</accession>
<evidence type="ECO:0000313" key="2">
    <source>
        <dbReference type="Proteomes" id="UP001055115"/>
    </source>
</evidence>
<dbReference type="Proteomes" id="UP001055115">
    <property type="component" value="Unassembled WGS sequence"/>
</dbReference>
<protein>
    <submittedName>
        <fullName evidence="1">Uncharacterized protein</fullName>
    </submittedName>
</protein>
<dbReference type="GeneID" id="73323671"/>
<proteinExistence type="predicted"/>
<comment type="caution">
    <text evidence="1">The sequence shown here is derived from an EMBL/GenBank/DDBJ whole genome shotgun (WGS) entry which is preliminary data.</text>
</comment>
<dbReference type="RefSeq" id="XP_049125038.1">
    <property type="nucleotide sequence ID" value="XM_049269081.1"/>
</dbReference>
<evidence type="ECO:0000313" key="1">
    <source>
        <dbReference type="EMBL" id="GKT42688.1"/>
    </source>
</evidence>
<dbReference type="EMBL" id="BQXU01000005">
    <property type="protein sequence ID" value="GKT42688.1"/>
    <property type="molecule type" value="Genomic_DNA"/>
</dbReference>
<dbReference type="AlphaFoldDB" id="A0AA37L6C0"/>
<reference evidence="1 2" key="1">
    <citation type="submission" date="2022-03" db="EMBL/GenBank/DDBJ databases">
        <title>Genome data of Colletotrichum spp.</title>
        <authorList>
            <person name="Utami Y.D."/>
            <person name="Hiruma K."/>
        </authorList>
    </citation>
    <scope>NUCLEOTIDE SEQUENCE [LARGE SCALE GENOMIC DNA]</scope>
    <source>
        <strain evidence="1 2">MAFF 239500</strain>
    </source>
</reference>
<gene>
    <name evidence="1" type="ORF">ColSpa_02869</name>
</gene>
<name>A0AA37L6C0_9PEZI</name>
<sequence>MEMFDSRDYACLVEISPRKEEDGVKSRRTTRTGGKMEDKVVERQAVKQALGYAEEGDENEG</sequence>
<keyword evidence="2" id="KW-1185">Reference proteome</keyword>